<dbReference type="GO" id="GO:0071555">
    <property type="term" value="P:cell wall organization"/>
    <property type="evidence" value="ECO:0007669"/>
    <property type="project" value="UniProtKB-KW"/>
</dbReference>
<keyword evidence="13" id="KW-0961">Cell wall biogenesis/degradation</keyword>
<dbReference type="SUPFAM" id="SSF56519">
    <property type="entry name" value="Penicillin binding protein dimerisation domain"/>
    <property type="match status" value="1"/>
</dbReference>
<dbReference type="InterPro" id="IPR001460">
    <property type="entry name" value="PCN-bd_Tpept"/>
</dbReference>
<protein>
    <submittedName>
        <fullName evidence="18">Penicillin-binding protein 2</fullName>
    </submittedName>
</protein>
<keyword evidence="3" id="KW-1003">Cell membrane</keyword>
<evidence type="ECO:0000259" key="16">
    <source>
        <dbReference type="Pfam" id="PF00905"/>
    </source>
</evidence>
<sequence length="657" mass="73154">MAKNIIDLTKRKYILGGIACAIVLIYIGQLFYLQIIKSEYKASADNNAFFNRTLYPARGIISDRNDRLLVYNQPTFDLVYIPREVQPFDTLDLCKILNISKEQFDKRLVDIKDRRLNPGYSTYTQQTFMTQLTSQESGLLQEKLYKFPGFFIQKRALRQYTHTNAGLLLGYVAEVNKAQMESDPENYYVRGDYGGKSGIELSYENYLRGEKGVEILLRDAHGRIQGRYEDGKHDVAPVSGKNLTLSIDIELQAYGEYLLQNKVGSVVMIEPSTGEVLCLVTSPTYDPALLLGRDFGKNYLELENNPLTPLYNRAIQGMYPPGSTFKTTQGLIFLEEGIINENTMYSCHGGYPPLGGRPKCHPHGSPLPLIPAIATSCNSYFCYGLSAMLSNRKKYTNVQSAFEVWKNHIVGQGFGYALGVDMPSEKRGFIPNSAFYDRAYKSNWTASTIISIAIGQGEVTATPLQVANLAATIANRGYFITPHVVKEVQDVPLDQKYVDKRETGIRREHYESIVEGMAKAVTGGTCRGANLLPDIEVCGKTGTAENPHGRDHSIFMGFAPKDNPKVAVFVLVENGGFGATNAVPIGRLMLQKYLKGEVPASDKGLEAMIASRVILPQSFFSWSRSNLRNTEFRKITPAGSEGEGEKVIQPFKPEVNN</sequence>
<keyword evidence="6" id="KW-0645">Protease</keyword>
<comment type="caution">
    <text evidence="18">The sequence shown here is derived from an EMBL/GenBank/DDBJ whole genome shotgun (WGS) entry which is preliminary data.</text>
</comment>
<feature type="transmembrane region" description="Helical" evidence="15">
    <location>
        <begin position="12"/>
        <end position="33"/>
    </location>
</feature>
<dbReference type="GO" id="GO:0009002">
    <property type="term" value="F:serine-type D-Ala-D-Ala carboxypeptidase activity"/>
    <property type="evidence" value="ECO:0007669"/>
    <property type="project" value="InterPro"/>
</dbReference>
<evidence type="ECO:0000256" key="10">
    <source>
        <dbReference type="ARBA" id="ARBA00022984"/>
    </source>
</evidence>
<dbReference type="GO" id="GO:0008658">
    <property type="term" value="F:penicillin binding"/>
    <property type="evidence" value="ECO:0007669"/>
    <property type="project" value="InterPro"/>
</dbReference>
<organism evidence="18 19">
    <name type="scientific">Dysgonomonas hofstadii</name>
    <dbReference type="NCBI Taxonomy" id="637886"/>
    <lineage>
        <taxon>Bacteria</taxon>
        <taxon>Pseudomonadati</taxon>
        <taxon>Bacteroidota</taxon>
        <taxon>Bacteroidia</taxon>
        <taxon>Bacteroidales</taxon>
        <taxon>Dysgonomonadaceae</taxon>
        <taxon>Dysgonomonas</taxon>
    </lineage>
</organism>
<dbReference type="InterPro" id="IPR036138">
    <property type="entry name" value="PBP_dimer_sf"/>
</dbReference>
<dbReference type="GO" id="GO:0006508">
    <property type="term" value="P:proteolysis"/>
    <property type="evidence" value="ECO:0007669"/>
    <property type="project" value="UniProtKB-KW"/>
</dbReference>
<dbReference type="PANTHER" id="PTHR30627">
    <property type="entry name" value="PEPTIDOGLYCAN D,D-TRANSPEPTIDASE"/>
    <property type="match status" value="1"/>
</dbReference>
<keyword evidence="10" id="KW-0573">Peptidoglycan synthesis</keyword>
<dbReference type="InterPro" id="IPR005311">
    <property type="entry name" value="PBP_dimer"/>
</dbReference>
<dbReference type="InterPro" id="IPR017790">
    <property type="entry name" value="Penicillin-binding_protein_2"/>
</dbReference>
<evidence type="ECO:0000256" key="5">
    <source>
        <dbReference type="ARBA" id="ARBA00022645"/>
    </source>
</evidence>
<keyword evidence="9" id="KW-0133">Cell shape</keyword>
<dbReference type="InterPro" id="IPR050515">
    <property type="entry name" value="Beta-lactam/transpept"/>
</dbReference>
<feature type="domain" description="Penicillin-binding protein dimerisation" evidence="17">
    <location>
        <begin position="54"/>
        <end position="226"/>
    </location>
</feature>
<evidence type="ECO:0000313" key="18">
    <source>
        <dbReference type="EMBL" id="MBB4035183.1"/>
    </source>
</evidence>
<dbReference type="GO" id="GO:0008360">
    <property type="term" value="P:regulation of cell shape"/>
    <property type="evidence" value="ECO:0007669"/>
    <property type="project" value="UniProtKB-KW"/>
</dbReference>
<dbReference type="FunFam" id="3.40.710.10:FF:000024">
    <property type="entry name" value="Penicillin-binding protein 2"/>
    <property type="match status" value="1"/>
</dbReference>
<dbReference type="InterPro" id="IPR012338">
    <property type="entry name" value="Beta-lactam/transpept-like"/>
</dbReference>
<comment type="subcellular location">
    <subcellularLocation>
        <location evidence="2">Cell membrane</location>
    </subcellularLocation>
    <subcellularLocation>
        <location evidence="1">Membrane</location>
        <topology evidence="1">Single-pass membrane protein</topology>
    </subcellularLocation>
</comment>
<keyword evidence="7 15" id="KW-0812">Transmembrane</keyword>
<evidence type="ECO:0000256" key="9">
    <source>
        <dbReference type="ARBA" id="ARBA00022960"/>
    </source>
</evidence>
<evidence type="ECO:0000256" key="11">
    <source>
        <dbReference type="ARBA" id="ARBA00022989"/>
    </source>
</evidence>
<gene>
    <name evidence="18" type="ORF">GGR21_001072</name>
</gene>
<evidence type="ECO:0000256" key="1">
    <source>
        <dbReference type="ARBA" id="ARBA00004167"/>
    </source>
</evidence>
<evidence type="ECO:0000256" key="15">
    <source>
        <dbReference type="SAM" id="Phobius"/>
    </source>
</evidence>
<feature type="region of interest" description="Disordered" evidence="14">
    <location>
        <begin position="638"/>
        <end position="657"/>
    </location>
</feature>
<evidence type="ECO:0000256" key="3">
    <source>
        <dbReference type="ARBA" id="ARBA00022475"/>
    </source>
</evidence>
<evidence type="ECO:0000256" key="14">
    <source>
        <dbReference type="SAM" id="MobiDB-lite"/>
    </source>
</evidence>
<dbReference type="Proteomes" id="UP000555103">
    <property type="component" value="Unassembled WGS sequence"/>
</dbReference>
<dbReference type="GO" id="GO:0005886">
    <property type="term" value="C:plasma membrane"/>
    <property type="evidence" value="ECO:0007669"/>
    <property type="project" value="UniProtKB-SubCell"/>
</dbReference>
<evidence type="ECO:0000256" key="13">
    <source>
        <dbReference type="ARBA" id="ARBA00023316"/>
    </source>
</evidence>
<dbReference type="Pfam" id="PF03717">
    <property type="entry name" value="PBP_dimer"/>
    <property type="match status" value="1"/>
</dbReference>
<dbReference type="Gene3D" id="3.30.1390.30">
    <property type="entry name" value="Penicillin-binding protein 2a, domain 3"/>
    <property type="match status" value="1"/>
</dbReference>
<keyword evidence="8" id="KW-0378">Hydrolase</keyword>
<keyword evidence="4" id="KW-0997">Cell inner membrane</keyword>
<name>A0A840CU22_9BACT</name>
<dbReference type="Gene3D" id="3.90.1310.10">
    <property type="entry name" value="Penicillin-binding protein 2a (Domain 2)"/>
    <property type="match status" value="1"/>
</dbReference>
<evidence type="ECO:0000256" key="4">
    <source>
        <dbReference type="ARBA" id="ARBA00022519"/>
    </source>
</evidence>
<keyword evidence="19" id="KW-1185">Reference proteome</keyword>
<evidence type="ECO:0000256" key="7">
    <source>
        <dbReference type="ARBA" id="ARBA00022692"/>
    </source>
</evidence>
<reference evidence="18 19" key="1">
    <citation type="submission" date="2020-08" db="EMBL/GenBank/DDBJ databases">
        <title>Genomic Encyclopedia of Type Strains, Phase IV (KMG-IV): sequencing the most valuable type-strain genomes for metagenomic binning, comparative biology and taxonomic classification.</title>
        <authorList>
            <person name="Goeker M."/>
        </authorList>
    </citation>
    <scope>NUCLEOTIDE SEQUENCE [LARGE SCALE GENOMIC DNA]</scope>
    <source>
        <strain evidence="18 19">DSM 104969</strain>
    </source>
</reference>
<keyword evidence="11 15" id="KW-1133">Transmembrane helix</keyword>
<accession>A0A840CU22</accession>
<evidence type="ECO:0000256" key="6">
    <source>
        <dbReference type="ARBA" id="ARBA00022670"/>
    </source>
</evidence>
<dbReference type="AlphaFoldDB" id="A0A840CU22"/>
<evidence type="ECO:0000256" key="2">
    <source>
        <dbReference type="ARBA" id="ARBA00004236"/>
    </source>
</evidence>
<dbReference type="GO" id="GO:0071972">
    <property type="term" value="F:peptidoglycan L,D-transpeptidase activity"/>
    <property type="evidence" value="ECO:0007669"/>
    <property type="project" value="TreeGrafter"/>
</dbReference>
<dbReference type="SUPFAM" id="SSF56601">
    <property type="entry name" value="beta-lactamase/transpeptidase-like"/>
    <property type="match status" value="1"/>
</dbReference>
<proteinExistence type="predicted"/>
<keyword evidence="5" id="KW-0121">Carboxypeptidase</keyword>
<dbReference type="GO" id="GO:0009252">
    <property type="term" value="P:peptidoglycan biosynthetic process"/>
    <property type="evidence" value="ECO:0007669"/>
    <property type="project" value="UniProtKB-KW"/>
</dbReference>
<evidence type="ECO:0000256" key="8">
    <source>
        <dbReference type="ARBA" id="ARBA00022801"/>
    </source>
</evidence>
<dbReference type="Pfam" id="PF00905">
    <property type="entry name" value="Transpeptidase"/>
    <property type="match status" value="1"/>
</dbReference>
<evidence type="ECO:0000256" key="12">
    <source>
        <dbReference type="ARBA" id="ARBA00023136"/>
    </source>
</evidence>
<dbReference type="Gene3D" id="3.40.710.10">
    <property type="entry name" value="DD-peptidase/beta-lactamase superfamily"/>
    <property type="match status" value="1"/>
</dbReference>
<feature type="domain" description="Penicillin-binding protein transpeptidase" evidence="16">
    <location>
        <begin position="264"/>
        <end position="586"/>
    </location>
</feature>
<dbReference type="PANTHER" id="PTHR30627:SF2">
    <property type="entry name" value="PEPTIDOGLYCAN D,D-TRANSPEPTIDASE MRDA"/>
    <property type="match status" value="1"/>
</dbReference>
<evidence type="ECO:0000313" key="19">
    <source>
        <dbReference type="Proteomes" id="UP000555103"/>
    </source>
</evidence>
<dbReference type="RefSeq" id="WP_183306126.1">
    <property type="nucleotide sequence ID" value="NZ_JACIEP010000003.1"/>
</dbReference>
<dbReference type="NCBIfam" id="TIGR03423">
    <property type="entry name" value="pbp2_mrdA"/>
    <property type="match status" value="1"/>
</dbReference>
<keyword evidence="12 15" id="KW-0472">Membrane</keyword>
<evidence type="ECO:0000259" key="17">
    <source>
        <dbReference type="Pfam" id="PF03717"/>
    </source>
</evidence>
<dbReference type="EMBL" id="JACIEP010000003">
    <property type="protein sequence ID" value="MBB4035183.1"/>
    <property type="molecule type" value="Genomic_DNA"/>
</dbReference>